<name>A0A926RU05_9BACL</name>
<dbReference type="Proteomes" id="UP000661691">
    <property type="component" value="Unassembled WGS sequence"/>
</dbReference>
<evidence type="ECO:0008006" key="3">
    <source>
        <dbReference type="Google" id="ProtNLM"/>
    </source>
</evidence>
<proteinExistence type="predicted"/>
<dbReference type="AlphaFoldDB" id="A0A926RU05"/>
<accession>A0A926RU05</accession>
<keyword evidence="2" id="KW-1185">Reference proteome</keyword>
<sequence>MDQKIRSDEVEKKEYVAPKLIQLGNIVEITYGGVDGWGSDHMSRRFRSD</sequence>
<comment type="caution">
    <text evidence="1">The sequence shown here is derived from an EMBL/GenBank/DDBJ whole genome shotgun (WGS) entry which is preliminary data.</text>
</comment>
<dbReference type="RefSeq" id="WP_191140255.1">
    <property type="nucleotide sequence ID" value="NZ_JACXAG020000005.1"/>
</dbReference>
<protein>
    <recommendedName>
        <fullName evidence="3">Lasso RiPP family leader peptide-containing protein</fullName>
    </recommendedName>
</protein>
<organism evidence="1 2">
    <name type="scientific">Polycladospora coralii</name>
    <dbReference type="NCBI Taxonomy" id="2771432"/>
    <lineage>
        <taxon>Bacteria</taxon>
        <taxon>Bacillati</taxon>
        <taxon>Bacillota</taxon>
        <taxon>Bacilli</taxon>
        <taxon>Bacillales</taxon>
        <taxon>Thermoactinomycetaceae</taxon>
        <taxon>Polycladospora</taxon>
    </lineage>
</organism>
<evidence type="ECO:0000313" key="2">
    <source>
        <dbReference type="Proteomes" id="UP000661691"/>
    </source>
</evidence>
<evidence type="ECO:0000313" key="1">
    <source>
        <dbReference type="EMBL" id="MBD1373410.1"/>
    </source>
</evidence>
<gene>
    <name evidence="1" type="ORF">IC620_13730</name>
</gene>
<reference evidence="1" key="1">
    <citation type="submission" date="2020-09" db="EMBL/GenBank/DDBJ databases">
        <title>A novel bacterium of genus Hazenella, isolated from South China Sea.</title>
        <authorList>
            <person name="Huang H."/>
            <person name="Mo K."/>
            <person name="Hu Y."/>
        </authorList>
    </citation>
    <scope>NUCLEOTIDE SEQUENCE</scope>
    <source>
        <strain evidence="1">IB182357</strain>
    </source>
</reference>
<dbReference type="EMBL" id="JACXAH010000025">
    <property type="protein sequence ID" value="MBD1373410.1"/>
    <property type="molecule type" value="Genomic_DNA"/>
</dbReference>